<evidence type="ECO:0000256" key="8">
    <source>
        <dbReference type="ARBA" id="ARBA00023180"/>
    </source>
</evidence>
<keyword evidence="4 10" id="KW-0732">Signal</keyword>
<dbReference type="SUPFAM" id="SSF53187">
    <property type="entry name" value="Zn-dependent exopeptidases"/>
    <property type="match status" value="1"/>
</dbReference>
<comment type="similarity">
    <text evidence="2">Belongs to the nicastrin family.</text>
</comment>
<keyword evidence="8" id="KW-0325">Glycoprotein</keyword>
<evidence type="ECO:0000256" key="7">
    <source>
        <dbReference type="ARBA" id="ARBA00023136"/>
    </source>
</evidence>
<dbReference type="GO" id="GO:0009966">
    <property type="term" value="P:regulation of signal transduction"/>
    <property type="evidence" value="ECO:0007669"/>
    <property type="project" value="InterPro"/>
</dbReference>
<keyword evidence="6 9" id="KW-1133">Transmembrane helix</keyword>
<dbReference type="Gene3D" id="3.40.630.10">
    <property type="entry name" value="Zn peptidases"/>
    <property type="match status" value="1"/>
</dbReference>
<dbReference type="VEuPathDB" id="VectorBase:CSON013681"/>
<sequence>MFEEGAEGFSFFPYYLLVLFPTLLILSPSVVTANPQSNFPLTVSRMSQFDLYGNFYGCRASALNLEAKSLFTWSTSRHCVVTKLEDLTVDHYKEIRSKAGGLVILMPKDFALLSYEEKHQIRVLEQVMLQLDISIPVYFAPYNKQMEEIVSDISKASNSRDANKKRDSALGEIAKSISANGYQIVVTGAAHTVNKQSKIPILQGEMAKPVSKSSEADTKLPLIMVVAHLDTFGLMNQHLNNNDVAVLLSLVDLFSKLNNGLNTSPKYRLLFLVTESGPILNYQGAKKWLDVNIDENSLLQKPEFVICLDSLGRSMDKIFMHVSKPPKEGSQINNFFKILKTSAETYGNVSVDGIHKKINLADVTLAWEHERFSMKRMPGLTISNMKNHKEPLRTTIFEDEDSTSIEAIQINTKIIAEALARYVYDISDGEIFTGTMAVTRTLISPWLNIKSTQLNNDLKNAFEKYLKNVKLTYEKPDPREPDFMLYTGHDAQLNVYNVKPAIFDLFLTFLIAIYLCGIYFSVLFFPKMYDLVCKLNICSGTTTTTANNAIISNTSNGKIKAN</sequence>
<keyword evidence="3 9" id="KW-0812">Transmembrane</keyword>
<feature type="transmembrane region" description="Helical" evidence="9">
    <location>
        <begin position="505"/>
        <end position="525"/>
    </location>
</feature>
<evidence type="ECO:0000256" key="2">
    <source>
        <dbReference type="ARBA" id="ARBA00007717"/>
    </source>
</evidence>
<proteinExistence type="inferred from homology"/>
<protein>
    <submittedName>
        <fullName evidence="12">CSON013681 protein</fullName>
    </submittedName>
</protein>
<dbReference type="InterPro" id="IPR016574">
    <property type="entry name" value="Nicalin"/>
</dbReference>
<keyword evidence="7 9" id="KW-0472">Membrane</keyword>
<organism evidence="12">
    <name type="scientific">Culicoides sonorensis</name>
    <name type="common">Biting midge</name>
    <dbReference type="NCBI Taxonomy" id="179676"/>
    <lineage>
        <taxon>Eukaryota</taxon>
        <taxon>Metazoa</taxon>
        <taxon>Ecdysozoa</taxon>
        <taxon>Arthropoda</taxon>
        <taxon>Hexapoda</taxon>
        <taxon>Insecta</taxon>
        <taxon>Pterygota</taxon>
        <taxon>Neoptera</taxon>
        <taxon>Endopterygota</taxon>
        <taxon>Diptera</taxon>
        <taxon>Nematocera</taxon>
        <taxon>Chironomoidea</taxon>
        <taxon>Ceratopogonidae</taxon>
        <taxon>Ceratopogoninae</taxon>
        <taxon>Culicoides</taxon>
        <taxon>Monoculicoides</taxon>
    </lineage>
</organism>
<gene>
    <name evidence="12" type="primary">CSON013681</name>
</gene>
<comment type="subcellular location">
    <subcellularLocation>
        <location evidence="1">Endoplasmic reticulum membrane</location>
        <topology evidence="1">Single-pass membrane protein</topology>
    </subcellularLocation>
</comment>
<reference evidence="11" key="1">
    <citation type="submission" date="2018-04" db="EMBL/GenBank/DDBJ databases">
        <authorList>
            <person name="Go L.Y."/>
            <person name="Mitchell J.A."/>
        </authorList>
    </citation>
    <scope>NUCLEOTIDE SEQUENCE</scope>
    <source>
        <tissue evidence="11">Whole organism</tissue>
    </source>
</reference>
<reference evidence="12" key="2">
    <citation type="submission" date="2018-07" db="EMBL/GenBank/DDBJ databases">
        <authorList>
            <person name="Quirk P.G."/>
            <person name="Krulwich T.A."/>
        </authorList>
    </citation>
    <scope>NUCLEOTIDE SEQUENCE</scope>
</reference>
<evidence type="ECO:0000256" key="3">
    <source>
        <dbReference type="ARBA" id="ARBA00022692"/>
    </source>
</evidence>
<evidence type="ECO:0000256" key="9">
    <source>
        <dbReference type="SAM" id="Phobius"/>
    </source>
</evidence>
<evidence type="ECO:0000256" key="1">
    <source>
        <dbReference type="ARBA" id="ARBA00004389"/>
    </source>
</evidence>
<evidence type="ECO:0000256" key="5">
    <source>
        <dbReference type="ARBA" id="ARBA00022824"/>
    </source>
</evidence>
<dbReference type="OMA" id="WSTSRHC"/>
<evidence type="ECO:0000256" key="6">
    <source>
        <dbReference type="ARBA" id="ARBA00022989"/>
    </source>
</evidence>
<accession>A0A336LM51</accession>
<dbReference type="GO" id="GO:0005789">
    <property type="term" value="C:endoplasmic reticulum membrane"/>
    <property type="evidence" value="ECO:0007669"/>
    <property type="project" value="UniProtKB-SubCell"/>
</dbReference>
<evidence type="ECO:0000313" key="12">
    <source>
        <dbReference type="EMBL" id="SSX17437.1"/>
    </source>
</evidence>
<evidence type="ECO:0000256" key="4">
    <source>
        <dbReference type="ARBA" id="ARBA00022729"/>
    </source>
</evidence>
<keyword evidence="5" id="KW-0256">Endoplasmic reticulum</keyword>
<dbReference type="PANTHER" id="PTHR31826">
    <property type="entry name" value="NICALIN"/>
    <property type="match status" value="1"/>
</dbReference>
<feature type="chain" id="PRO_5036062213" evidence="10">
    <location>
        <begin position="34"/>
        <end position="562"/>
    </location>
</feature>
<dbReference type="EMBL" id="UFQS01000006">
    <property type="protein sequence ID" value="SSW97050.1"/>
    <property type="molecule type" value="Genomic_DNA"/>
</dbReference>
<name>A0A336LM51_CULSO</name>
<dbReference type="CDD" id="cd03882">
    <property type="entry name" value="M28_nicalin_like"/>
    <property type="match status" value="1"/>
</dbReference>
<evidence type="ECO:0000313" key="11">
    <source>
        <dbReference type="EMBL" id="SSW97050.1"/>
    </source>
</evidence>
<dbReference type="AlphaFoldDB" id="A0A336LM51"/>
<dbReference type="EMBL" id="UFQT01000006">
    <property type="protein sequence ID" value="SSX17437.1"/>
    <property type="molecule type" value="Genomic_DNA"/>
</dbReference>
<feature type="signal peptide" evidence="10">
    <location>
        <begin position="1"/>
        <end position="33"/>
    </location>
</feature>
<evidence type="ECO:0000256" key="10">
    <source>
        <dbReference type="SAM" id="SignalP"/>
    </source>
</evidence>